<name>A0A0D7APN4_9AGAR</name>
<dbReference type="PANTHER" id="PTHR34605">
    <property type="entry name" value="PHAGE_INTEGRASE DOMAIN-CONTAINING PROTEIN"/>
    <property type="match status" value="1"/>
</dbReference>
<evidence type="ECO:0000313" key="2">
    <source>
        <dbReference type="EMBL" id="KIY53820.1"/>
    </source>
</evidence>
<dbReference type="SUPFAM" id="SSF56349">
    <property type="entry name" value="DNA breaking-rejoining enzymes"/>
    <property type="match status" value="1"/>
</dbReference>
<evidence type="ECO:0008006" key="4">
    <source>
        <dbReference type="Google" id="ProtNLM"/>
    </source>
</evidence>
<dbReference type="GO" id="GO:0003677">
    <property type="term" value="F:DNA binding"/>
    <property type="evidence" value="ECO:0007669"/>
    <property type="project" value="InterPro"/>
</dbReference>
<reference evidence="2 3" key="1">
    <citation type="journal article" date="2015" name="Fungal Genet. Biol.">
        <title>Evolution of novel wood decay mechanisms in Agaricales revealed by the genome sequences of Fistulina hepatica and Cylindrobasidium torrendii.</title>
        <authorList>
            <person name="Floudas D."/>
            <person name="Held B.W."/>
            <person name="Riley R."/>
            <person name="Nagy L.G."/>
            <person name="Koehler G."/>
            <person name="Ransdell A.S."/>
            <person name="Younus H."/>
            <person name="Chow J."/>
            <person name="Chiniquy J."/>
            <person name="Lipzen A."/>
            <person name="Tritt A."/>
            <person name="Sun H."/>
            <person name="Haridas S."/>
            <person name="LaButti K."/>
            <person name="Ohm R.A."/>
            <person name="Kues U."/>
            <person name="Blanchette R.A."/>
            <person name="Grigoriev I.V."/>
            <person name="Minto R.E."/>
            <person name="Hibbett D.S."/>
        </authorList>
    </citation>
    <scope>NUCLEOTIDE SEQUENCE [LARGE SCALE GENOMIC DNA]</scope>
    <source>
        <strain evidence="2 3">ATCC 64428</strain>
    </source>
</reference>
<sequence>RCDTIHDDGTPWPSEEVRGTYSYAQKMRAAMTYAFGHVHGIGTVSWHRSEVTGRMVGNPSVSPIVSRYMLSLRRRKVRAGETTTSARAITPEILRMMYDFNHREEFLTPKPYAPQQRKKGNDPDRLNNWGGCRTRHAMQLAYVLSFLCLLRFDEVLRIRMEDIEFSHNKEKMIVTLPFRKTAQFGDIKPFILYEMPDEPWLCPHEVFFKWIVVRGAEDGYLFPTLLANDWIDSDLSEHLSSEKFLELFHNNLIDVDVHPYTYGTHSFRRGGCQYLVVHRRWSIRRVCEWGGWSTEFTHLTIVKYLISWNDDPLSTREDFFNPNQAPAVHCYTCGRSCHCG</sequence>
<dbReference type="Gene3D" id="1.10.443.10">
    <property type="entry name" value="Intergrase catalytic core"/>
    <property type="match status" value="1"/>
</dbReference>
<dbReference type="InterPro" id="IPR011010">
    <property type="entry name" value="DNA_brk_join_enz"/>
</dbReference>
<keyword evidence="1" id="KW-0233">DNA recombination</keyword>
<organism evidence="2 3">
    <name type="scientific">Fistulina hepatica ATCC 64428</name>
    <dbReference type="NCBI Taxonomy" id="1128425"/>
    <lineage>
        <taxon>Eukaryota</taxon>
        <taxon>Fungi</taxon>
        <taxon>Dikarya</taxon>
        <taxon>Basidiomycota</taxon>
        <taxon>Agaricomycotina</taxon>
        <taxon>Agaricomycetes</taxon>
        <taxon>Agaricomycetidae</taxon>
        <taxon>Agaricales</taxon>
        <taxon>Fistulinaceae</taxon>
        <taxon>Fistulina</taxon>
    </lineage>
</organism>
<accession>A0A0D7APN4</accession>
<dbReference type="EMBL" id="KN881585">
    <property type="protein sequence ID" value="KIY53820.1"/>
    <property type="molecule type" value="Genomic_DNA"/>
</dbReference>
<dbReference type="OrthoDB" id="3163890at2759"/>
<gene>
    <name evidence="2" type="ORF">FISHEDRAFT_32590</name>
</gene>
<feature type="non-terminal residue" evidence="2">
    <location>
        <position position="1"/>
    </location>
</feature>
<dbReference type="InterPro" id="IPR013762">
    <property type="entry name" value="Integrase-like_cat_sf"/>
</dbReference>
<evidence type="ECO:0000256" key="1">
    <source>
        <dbReference type="ARBA" id="ARBA00023172"/>
    </source>
</evidence>
<evidence type="ECO:0000313" key="3">
    <source>
        <dbReference type="Proteomes" id="UP000054144"/>
    </source>
</evidence>
<dbReference type="AlphaFoldDB" id="A0A0D7APN4"/>
<dbReference type="GO" id="GO:0006310">
    <property type="term" value="P:DNA recombination"/>
    <property type="evidence" value="ECO:0007669"/>
    <property type="project" value="UniProtKB-KW"/>
</dbReference>
<dbReference type="Proteomes" id="UP000054144">
    <property type="component" value="Unassembled WGS sequence"/>
</dbReference>
<dbReference type="PANTHER" id="PTHR34605:SF4">
    <property type="entry name" value="DNA ADENINE METHYLTRANSFERASE"/>
    <property type="match status" value="1"/>
</dbReference>
<proteinExistence type="predicted"/>
<dbReference type="GO" id="GO:0015074">
    <property type="term" value="P:DNA integration"/>
    <property type="evidence" value="ECO:0007669"/>
    <property type="project" value="InterPro"/>
</dbReference>
<keyword evidence="3" id="KW-1185">Reference proteome</keyword>
<dbReference type="InterPro" id="IPR052925">
    <property type="entry name" value="Phage_Integrase-like_Recomb"/>
</dbReference>
<protein>
    <recommendedName>
        <fullName evidence="4">DNA breaking-rejoining enzyme</fullName>
    </recommendedName>
</protein>